<keyword evidence="5 8" id="KW-1133">Transmembrane helix</keyword>
<evidence type="ECO:0000313" key="12">
    <source>
        <dbReference type="Proteomes" id="UP000073923"/>
    </source>
</evidence>
<evidence type="ECO:0000259" key="9">
    <source>
        <dbReference type="Pfam" id="PF01757"/>
    </source>
</evidence>
<evidence type="ECO:0008006" key="13">
    <source>
        <dbReference type="Google" id="ProtNLM"/>
    </source>
</evidence>
<dbReference type="EMBL" id="LDTF01000028">
    <property type="protein sequence ID" value="KTT99345.1"/>
    <property type="molecule type" value="Genomic_DNA"/>
</dbReference>
<dbReference type="Gene3D" id="3.40.50.1110">
    <property type="entry name" value="SGNH hydrolase"/>
    <property type="match status" value="1"/>
</dbReference>
<feature type="transmembrane region" description="Helical" evidence="8">
    <location>
        <begin position="206"/>
        <end position="226"/>
    </location>
</feature>
<evidence type="ECO:0000256" key="4">
    <source>
        <dbReference type="ARBA" id="ARBA00022692"/>
    </source>
</evidence>
<dbReference type="Pfam" id="PF19040">
    <property type="entry name" value="SGNH"/>
    <property type="match status" value="1"/>
</dbReference>
<feature type="transmembrane region" description="Helical" evidence="8">
    <location>
        <begin position="238"/>
        <end position="255"/>
    </location>
</feature>
<dbReference type="GO" id="GO:0016788">
    <property type="term" value="F:hydrolase activity, acting on ester bonds"/>
    <property type="evidence" value="ECO:0007669"/>
    <property type="project" value="UniProtKB-ARBA"/>
</dbReference>
<dbReference type="OrthoDB" id="9796461at2"/>
<keyword evidence="2" id="KW-1003">Cell membrane</keyword>
<protein>
    <recommendedName>
        <fullName evidence="13">Acyltransferase</fullName>
    </recommendedName>
</protein>
<evidence type="ECO:0000313" key="11">
    <source>
        <dbReference type="EMBL" id="KTT99345.1"/>
    </source>
</evidence>
<gene>
    <name evidence="11" type="ORF">NS355_07030</name>
</gene>
<dbReference type="AlphaFoldDB" id="A0A147IUZ8"/>
<dbReference type="GO" id="GO:0005886">
    <property type="term" value="C:plasma membrane"/>
    <property type="evidence" value="ECO:0007669"/>
    <property type="project" value="UniProtKB-SubCell"/>
</dbReference>
<proteinExistence type="predicted"/>
<comment type="caution">
    <text evidence="11">The sequence shown here is derived from an EMBL/GenBank/DDBJ whole genome shotgun (WGS) entry which is preliminary data.</text>
</comment>
<comment type="subcellular location">
    <subcellularLocation>
        <location evidence="1">Cell membrane</location>
        <topology evidence="1">Multi-pass membrane protein</topology>
    </subcellularLocation>
</comment>
<dbReference type="InterPro" id="IPR036514">
    <property type="entry name" value="SGNH_hydro_sf"/>
</dbReference>
<feature type="domain" description="SGNH" evidence="10">
    <location>
        <begin position="425"/>
        <end position="629"/>
    </location>
</feature>
<accession>A0A147IUZ8</accession>
<dbReference type="PANTHER" id="PTHR23028">
    <property type="entry name" value="ACETYLTRANSFERASE"/>
    <property type="match status" value="1"/>
</dbReference>
<organism evidence="11 12">
    <name type="scientific">Sphingomonas yabuuchiae</name>
    <dbReference type="NCBI Taxonomy" id="172044"/>
    <lineage>
        <taxon>Bacteria</taxon>
        <taxon>Pseudomonadati</taxon>
        <taxon>Pseudomonadota</taxon>
        <taxon>Alphaproteobacteria</taxon>
        <taxon>Sphingomonadales</taxon>
        <taxon>Sphingomonadaceae</taxon>
        <taxon>Sphingomonas</taxon>
    </lineage>
</organism>
<dbReference type="InterPro" id="IPR043968">
    <property type="entry name" value="SGNH"/>
</dbReference>
<evidence type="ECO:0000256" key="6">
    <source>
        <dbReference type="ARBA" id="ARBA00023136"/>
    </source>
</evidence>
<dbReference type="RefSeq" id="WP_058745058.1">
    <property type="nucleotide sequence ID" value="NZ_LDTF01000028.1"/>
</dbReference>
<dbReference type="Proteomes" id="UP000073923">
    <property type="component" value="Unassembled WGS sequence"/>
</dbReference>
<keyword evidence="7" id="KW-0012">Acyltransferase</keyword>
<keyword evidence="6 8" id="KW-0472">Membrane</keyword>
<feature type="domain" description="Acyltransferase 3" evidence="9">
    <location>
        <begin position="24"/>
        <end position="344"/>
    </location>
</feature>
<feature type="transmembrane region" description="Helical" evidence="8">
    <location>
        <begin position="368"/>
        <end position="388"/>
    </location>
</feature>
<feature type="transmembrane region" description="Helical" evidence="8">
    <location>
        <begin position="116"/>
        <end position="135"/>
    </location>
</feature>
<keyword evidence="3" id="KW-0808">Transferase</keyword>
<evidence type="ECO:0000256" key="7">
    <source>
        <dbReference type="ARBA" id="ARBA00023315"/>
    </source>
</evidence>
<feature type="transmembrane region" description="Helical" evidence="8">
    <location>
        <begin position="300"/>
        <end position="321"/>
    </location>
</feature>
<dbReference type="PANTHER" id="PTHR23028:SF53">
    <property type="entry name" value="ACYL_TRANSF_3 DOMAIN-CONTAINING PROTEIN"/>
    <property type="match status" value="1"/>
</dbReference>
<dbReference type="InterPro" id="IPR050879">
    <property type="entry name" value="Acyltransferase_3"/>
</dbReference>
<sequence>MRAEARQDGPVAAKGHFHPTFRPEIEGLRAVAVLPILFNHAHVRGFGGGFVGVDIFFVISGFLITMILTRDVAAGSFSIAQFYRRRVLRIFPALFAMLAAVTVMAAVAMTPNELVLYARSLVATIFFVSNIQFYADTGYFTTAAMSRPLLHTWSLAIEEQFYIFWPLLLAFGAGRSRRLLWLLLGGVVVASLAASVWMVVREPAAAFYLIPFRAWELGVGGLLALLPSSERLPRLVREGLAGLGLLTLLLCIRYYSDTMYFPGAAAIPPCLATCAIIYAGRSTLTGALLSIAPLRFFGRISYSLYLWHWPVIVFSALWLFLPNVDPKVIAGEIVVSILLAWLSYRLVEQGLRAPIAALRTGPLLRGAGAAMAAGALIAGGIVAANGFAGRYDAGRLAIAKVVDGDHEISYRRGSCFLIAAEDHFDPKRCLTPMGHGPRILILGDSTAAHLWPGFATTLSHYAVTQATMAGCPPQIADKSKDLPCLRFFDRTLRQAARDRTTDAVVLAGNWQSADADKIGATLAELRGWGLNVVLVGPLPRYDAALPRLLFFDSSQSGALAQQHLDSTIWPIDAKMREAAKKAGVTYFSAVEALCSGGKCRNTDASGLPLQFDYVHLTTPGSTIVVSAMRPVIDRAINSKR</sequence>
<dbReference type="SUPFAM" id="SSF52266">
    <property type="entry name" value="SGNH hydrolase"/>
    <property type="match status" value="1"/>
</dbReference>
<feature type="transmembrane region" description="Helical" evidence="8">
    <location>
        <begin position="327"/>
        <end position="347"/>
    </location>
</feature>
<evidence type="ECO:0000259" key="10">
    <source>
        <dbReference type="Pfam" id="PF19040"/>
    </source>
</evidence>
<name>A0A147IUZ8_9SPHN</name>
<evidence type="ECO:0000256" key="8">
    <source>
        <dbReference type="SAM" id="Phobius"/>
    </source>
</evidence>
<keyword evidence="4 8" id="KW-0812">Transmembrane</keyword>
<reference evidence="11 12" key="1">
    <citation type="journal article" date="2016" name="Front. Microbiol.">
        <title>Genomic Resource of Rice Seed Associated Bacteria.</title>
        <authorList>
            <person name="Midha S."/>
            <person name="Bansal K."/>
            <person name="Sharma S."/>
            <person name="Kumar N."/>
            <person name="Patil P.P."/>
            <person name="Chaudhry V."/>
            <person name="Patil P.B."/>
        </authorList>
    </citation>
    <scope>NUCLEOTIDE SEQUENCE [LARGE SCALE GENOMIC DNA]</scope>
    <source>
        <strain evidence="11 12">NS355</strain>
    </source>
</reference>
<dbReference type="GO" id="GO:0016747">
    <property type="term" value="F:acyltransferase activity, transferring groups other than amino-acyl groups"/>
    <property type="evidence" value="ECO:0007669"/>
    <property type="project" value="InterPro"/>
</dbReference>
<evidence type="ECO:0000256" key="3">
    <source>
        <dbReference type="ARBA" id="ARBA00022679"/>
    </source>
</evidence>
<evidence type="ECO:0000256" key="5">
    <source>
        <dbReference type="ARBA" id="ARBA00022989"/>
    </source>
</evidence>
<evidence type="ECO:0000256" key="1">
    <source>
        <dbReference type="ARBA" id="ARBA00004651"/>
    </source>
</evidence>
<dbReference type="GO" id="GO:0009103">
    <property type="term" value="P:lipopolysaccharide biosynthetic process"/>
    <property type="evidence" value="ECO:0007669"/>
    <property type="project" value="TreeGrafter"/>
</dbReference>
<dbReference type="Pfam" id="PF01757">
    <property type="entry name" value="Acyl_transf_3"/>
    <property type="match status" value="1"/>
</dbReference>
<dbReference type="PATRIC" id="fig|172044.3.peg.1151"/>
<feature type="transmembrane region" description="Helical" evidence="8">
    <location>
        <begin position="90"/>
        <end position="110"/>
    </location>
</feature>
<dbReference type="InterPro" id="IPR002656">
    <property type="entry name" value="Acyl_transf_3_dom"/>
</dbReference>
<feature type="transmembrane region" description="Helical" evidence="8">
    <location>
        <begin position="46"/>
        <end position="69"/>
    </location>
</feature>
<feature type="transmembrane region" description="Helical" evidence="8">
    <location>
        <begin position="179"/>
        <end position="200"/>
    </location>
</feature>
<evidence type="ECO:0000256" key="2">
    <source>
        <dbReference type="ARBA" id="ARBA00022475"/>
    </source>
</evidence>